<accession>A0ABW5NJ84</accession>
<evidence type="ECO:0000256" key="1">
    <source>
        <dbReference type="ARBA" id="ARBA00004442"/>
    </source>
</evidence>
<dbReference type="Gene3D" id="2.60.40.1120">
    <property type="entry name" value="Carboxypeptidase-like, regulatory domain"/>
    <property type="match status" value="1"/>
</dbReference>
<keyword evidence="5" id="KW-1185">Reference proteome</keyword>
<dbReference type="InterPro" id="IPR036942">
    <property type="entry name" value="Beta-barrel_TonB_sf"/>
</dbReference>
<dbReference type="SUPFAM" id="SSF49464">
    <property type="entry name" value="Carboxypeptidase regulatory domain-like"/>
    <property type="match status" value="1"/>
</dbReference>
<keyword evidence="3" id="KW-0998">Cell outer membrane</keyword>
<gene>
    <name evidence="4" type="ORF">ACFSQ3_03935</name>
</gene>
<protein>
    <submittedName>
        <fullName evidence="4">Carboxypeptidase-like regulatory domain-containing protein</fullName>
    </submittedName>
</protein>
<dbReference type="InterPro" id="IPR037066">
    <property type="entry name" value="Plug_dom_sf"/>
</dbReference>
<evidence type="ECO:0000256" key="2">
    <source>
        <dbReference type="ARBA" id="ARBA00023136"/>
    </source>
</evidence>
<dbReference type="InterPro" id="IPR008969">
    <property type="entry name" value="CarboxyPept-like_regulatory"/>
</dbReference>
<organism evidence="4 5">
    <name type="scientific">Sphingobacterium corticis</name>
    <dbReference type="NCBI Taxonomy" id="1812823"/>
    <lineage>
        <taxon>Bacteria</taxon>
        <taxon>Pseudomonadati</taxon>
        <taxon>Bacteroidota</taxon>
        <taxon>Sphingobacteriia</taxon>
        <taxon>Sphingobacteriales</taxon>
        <taxon>Sphingobacteriaceae</taxon>
        <taxon>Sphingobacterium</taxon>
    </lineage>
</organism>
<dbReference type="EMBL" id="JBHUMA010000004">
    <property type="protein sequence ID" value="MFD2598094.1"/>
    <property type="molecule type" value="Genomic_DNA"/>
</dbReference>
<dbReference type="Gene3D" id="2.170.130.10">
    <property type="entry name" value="TonB-dependent receptor, plug domain"/>
    <property type="match status" value="1"/>
</dbReference>
<proteinExistence type="predicted"/>
<evidence type="ECO:0000313" key="5">
    <source>
        <dbReference type="Proteomes" id="UP001597393"/>
    </source>
</evidence>
<dbReference type="RefSeq" id="WP_380867691.1">
    <property type="nucleotide sequence ID" value="NZ_JBHUMA010000004.1"/>
</dbReference>
<name>A0ABW5NJ84_9SPHI</name>
<evidence type="ECO:0000313" key="4">
    <source>
        <dbReference type="EMBL" id="MFD2598094.1"/>
    </source>
</evidence>
<comment type="caution">
    <text evidence="4">The sequence shown here is derived from an EMBL/GenBank/DDBJ whole genome shotgun (WGS) entry which is preliminary data.</text>
</comment>
<comment type="subcellular location">
    <subcellularLocation>
        <location evidence="1">Cell outer membrane</location>
    </subcellularLocation>
</comment>
<evidence type="ECO:0000256" key="3">
    <source>
        <dbReference type="ARBA" id="ARBA00023237"/>
    </source>
</evidence>
<dbReference type="Proteomes" id="UP001597393">
    <property type="component" value="Unassembled WGS sequence"/>
</dbReference>
<reference evidence="5" key="1">
    <citation type="journal article" date="2019" name="Int. J. Syst. Evol. Microbiol.">
        <title>The Global Catalogue of Microorganisms (GCM) 10K type strain sequencing project: providing services to taxonomists for standard genome sequencing and annotation.</title>
        <authorList>
            <consortium name="The Broad Institute Genomics Platform"/>
            <consortium name="The Broad Institute Genome Sequencing Center for Infectious Disease"/>
            <person name="Wu L."/>
            <person name="Ma J."/>
        </authorList>
    </citation>
    <scope>NUCLEOTIDE SEQUENCE [LARGE SCALE GENOMIC DNA]</scope>
    <source>
        <strain evidence="5">KCTC 42248</strain>
    </source>
</reference>
<keyword evidence="2" id="KW-0472">Membrane</keyword>
<sequence>MCRLLTIILFLEAAICFGQNHENVIIGGRVTNKKNQAIAGANVFAVGSYDGATTDRLGKFSFSTVKTDTINLQVTAFGYSPITVPLRSFPQNDIRITLTASENNIEEVVVKAGEFRLGNQQNAALTALDIVTTAGSMGNIIAALETLPGAQVAGENGRLMVRGGDPHETQTYINGIRVGQPYTVSGNNLPVRGRFSPMLFQGTNFSTGAYSAEFGNALSSILNLKTAKEPDEAKTDLSISAIGIGAGHTSRLNEKSSLAFNANYISLAPFAKIIKQNMDWTNPYQQWSGEAIYRQRSEKQALNIYASFAGERLGFRDDHIDYGQNVETNIRSSNYYTNANYTKYLANNWKWDSGFGLGYFERDLHFSTFEIPTAATDLHIKNKFQKNVNSSLRYFFGIDYFYQNYKERFSSPEYVTPRYGFANHLAAGYGEVSYHIFDRLHADAGLRYTVHTQTRDYLEPRAALTFIADKKHSASLSYGLFHQQPTEDIQKFDPELPWQSAQHTILQYSYADVGKQLRVELFHKSYDRLVRFERGDPTFSRNYATDGYGKVNGLDVFWRDSRSIQNLQYWLSYSWTNARKLEKDYEREVQPPYVAEHYASLVAKYWIGAWRSQVGITNTFISGRPYHDLNQPGYVQSYTRPINTLSANWSYLISQQKIIHIAVSNLLGNEPIFGYQYAQRRNNTGTFDRQALTPTTKRFVFIGFFWTISNNKKDNQLDNL</sequence>
<dbReference type="Gene3D" id="2.40.170.20">
    <property type="entry name" value="TonB-dependent receptor, beta-barrel domain"/>
    <property type="match status" value="1"/>
</dbReference>
<dbReference type="Pfam" id="PF13715">
    <property type="entry name" value="CarbopepD_reg_2"/>
    <property type="match status" value="1"/>
</dbReference>
<dbReference type="SUPFAM" id="SSF56935">
    <property type="entry name" value="Porins"/>
    <property type="match status" value="1"/>
</dbReference>